<feature type="domain" description="C2H2-type" evidence="1">
    <location>
        <begin position="7"/>
        <end position="28"/>
    </location>
</feature>
<evidence type="ECO:0000313" key="3">
    <source>
        <dbReference type="Proteomes" id="UP001159428"/>
    </source>
</evidence>
<evidence type="ECO:0000259" key="1">
    <source>
        <dbReference type="PROSITE" id="PS00028"/>
    </source>
</evidence>
<keyword evidence="3" id="KW-1185">Reference proteome</keyword>
<evidence type="ECO:0000313" key="2">
    <source>
        <dbReference type="EMBL" id="CAH3165127.1"/>
    </source>
</evidence>
<reference evidence="2 3" key="1">
    <citation type="submission" date="2022-05" db="EMBL/GenBank/DDBJ databases">
        <authorList>
            <consortium name="Genoscope - CEA"/>
            <person name="William W."/>
        </authorList>
    </citation>
    <scope>NUCLEOTIDE SEQUENCE [LARGE SCALE GENOMIC DNA]</scope>
</reference>
<protein>
    <recommendedName>
        <fullName evidence="1">C2H2-type domain-containing protein</fullName>
    </recommendedName>
</protein>
<proteinExistence type="predicted"/>
<dbReference type="PROSITE" id="PS00028">
    <property type="entry name" value="ZINC_FINGER_C2H2_1"/>
    <property type="match status" value="1"/>
</dbReference>
<dbReference type="Proteomes" id="UP001159428">
    <property type="component" value="Unassembled WGS sequence"/>
</dbReference>
<organism evidence="2 3">
    <name type="scientific">Pocillopora meandrina</name>
    <dbReference type="NCBI Taxonomy" id="46732"/>
    <lineage>
        <taxon>Eukaryota</taxon>
        <taxon>Metazoa</taxon>
        <taxon>Cnidaria</taxon>
        <taxon>Anthozoa</taxon>
        <taxon>Hexacorallia</taxon>
        <taxon>Scleractinia</taxon>
        <taxon>Astrocoeniina</taxon>
        <taxon>Pocilloporidae</taxon>
        <taxon>Pocillopora</taxon>
    </lineage>
</organism>
<accession>A0AAU9Y0T7</accession>
<gene>
    <name evidence="2" type="ORF">PMEA_00003350</name>
</gene>
<dbReference type="AlphaFoldDB" id="A0AAU9Y0T7"/>
<sequence>MPFSAPCQLCTKKFKTGVSLKKHFGLKHQERNLEIAQFLDKSNSPCEQPKAAALIDEEMEDYLKWLGVLVERINGSLVPDHPGKRCHVDCLQVPQKYFAHLFCRLGNPMVDSVRDVPHIRQPIFKRIAALFI</sequence>
<dbReference type="InterPro" id="IPR013087">
    <property type="entry name" value="Znf_C2H2_type"/>
</dbReference>
<comment type="caution">
    <text evidence="2">The sequence shown here is derived from an EMBL/GenBank/DDBJ whole genome shotgun (WGS) entry which is preliminary data.</text>
</comment>
<name>A0AAU9Y0T7_9CNID</name>
<dbReference type="EMBL" id="CALNXJ010000113">
    <property type="protein sequence ID" value="CAH3165127.1"/>
    <property type="molecule type" value="Genomic_DNA"/>
</dbReference>